<name>A0ABP6C4C0_9ACTN</name>
<dbReference type="PANTHER" id="PTHR24567">
    <property type="entry name" value="CRP FAMILY TRANSCRIPTIONAL REGULATORY PROTEIN"/>
    <property type="match status" value="1"/>
</dbReference>
<keyword evidence="3" id="KW-1185">Reference proteome</keyword>
<gene>
    <name evidence="2" type="ORF">GCM10010411_35220</name>
</gene>
<accession>A0ABP6C4C0</accession>
<dbReference type="SUPFAM" id="SSF51206">
    <property type="entry name" value="cAMP-binding domain-like"/>
    <property type="match status" value="1"/>
</dbReference>
<dbReference type="Pfam" id="PF00027">
    <property type="entry name" value="cNMP_binding"/>
    <property type="match status" value="1"/>
</dbReference>
<sequence>MPEGARQPDGADQPDGARRLSLSTKAARNLATTTKSVPQMREISPRWLLRMLPWVQTKSAYRVNRRLTYRLGDGRVTFISTGAEVRVIPQELRELPPLRGLDDDETLEALADRFVQREYRPGDLLVEAGLPADEVVLIAHGKVAKLGKGEYGGETRLAVLADGEFAGAELLAHPPGADPPRDWDFGLRALTSCTVLALPAEAIAELVGRSETLNAHLEAFRSAPGRPRNRHGEAAIDLAAGHEGEAEIPATFVDYEPAPREYELGVTQTLLRVHTRVADIYNGPMNQLEQQLRLTIEAVRERQESELLNNREFGLLHNADLKHRIQTRGGPPTPDDLDDLLCRRRGTKLFLAHPRTIAAFGRECSRRGVYPATTEVDGRRVHAWRGVPFLPSDKVPISSAGTTSILAMRTGEDASGVIGLHRTGIPGEVRPGLSVRFTGIDEKAILSYLVSAYYSVAVLVPDALGVLENVEVARR</sequence>
<dbReference type="InterPro" id="IPR049817">
    <property type="entry name" value="Encap_f2b"/>
</dbReference>
<dbReference type="CDD" id="cd00038">
    <property type="entry name" value="CAP_ED"/>
    <property type="match status" value="1"/>
</dbReference>
<dbReference type="Pfam" id="PF19307">
    <property type="entry name" value="SrpI-like"/>
    <property type="match status" value="1"/>
</dbReference>
<dbReference type="InterPro" id="IPR014710">
    <property type="entry name" value="RmlC-like_jellyroll"/>
</dbReference>
<dbReference type="Proteomes" id="UP001501509">
    <property type="component" value="Unassembled WGS sequence"/>
</dbReference>
<dbReference type="InterPro" id="IPR018490">
    <property type="entry name" value="cNMP-bd_dom_sf"/>
</dbReference>
<dbReference type="RefSeq" id="WP_344542131.1">
    <property type="nucleotide sequence ID" value="NZ_BAAATD010000004.1"/>
</dbReference>
<dbReference type="EMBL" id="BAAATD010000004">
    <property type="protein sequence ID" value="GAA2598624.1"/>
    <property type="molecule type" value="Genomic_DNA"/>
</dbReference>
<evidence type="ECO:0000313" key="2">
    <source>
        <dbReference type="EMBL" id="GAA2598624.1"/>
    </source>
</evidence>
<evidence type="ECO:0000259" key="1">
    <source>
        <dbReference type="PROSITE" id="PS50042"/>
    </source>
</evidence>
<evidence type="ECO:0000313" key="3">
    <source>
        <dbReference type="Proteomes" id="UP001501509"/>
    </source>
</evidence>
<dbReference type="NCBIfam" id="NF041163">
    <property type="entry name" value="encap_f2b"/>
    <property type="match status" value="1"/>
</dbReference>
<protein>
    <submittedName>
        <fullName evidence="2">Family 2B encapsulin nanocompartment shell protein</fullName>
    </submittedName>
</protein>
<organism evidence="2 3">
    <name type="scientific">Actinomadura fulvescens</name>
    <dbReference type="NCBI Taxonomy" id="46160"/>
    <lineage>
        <taxon>Bacteria</taxon>
        <taxon>Bacillati</taxon>
        <taxon>Actinomycetota</taxon>
        <taxon>Actinomycetes</taxon>
        <taxon>Streptosporangiales</taxon>
        <taxon>Thermomonosporaceae</taxon>
        <taxon>Actinomadura</taxon>
    </lineage>
</organism>
<dbReference type="PROSITE" id="PS50042">
    <property type="entry name" value="CNMP_BINDING_3"/>
    <property type="match status" value="1"/>
</dbReference>
<dbReference type="InterPro" id="IPR000595">
    <property type="entry name" value="cNMP-bd_dom"/>
</dbReference>
<dbReference type="InterPro" id="IPR050397">
    <property type="entry name" value="Env_Response_Regulators"/>
</dbReference>
<dbReference type="PANTHER" id="PTHR24567:SF74">
    <property type="entry name" value="HTH-TYPE TRANSCRIPTIONAL REGULATOR ARCR"/>
    <property type="match status" value="1"/>
</dbReference>
<dbReference type="InterPro" id="IPR045641">
    <property type="entry name" value="SrpI-like"/>
</dbReference>
<dbReference type="Gene3D" id="2.60.120.10">
    <property type="entry name" value="Jelly Rolls"/>
    <property type="match status" value="1"/>
</dbReference>
<reference evidence="3" key="1">
    <citation type="journal article" date="2019" name="Int. J. Syst. Evol. Microbiol.">
        <title>The Global Catalogue of Microorganisms (GCM) 10K type strain sequencing project: providing services to taxonomists for standard genome sequencing and annotation.</title>
        <authorList>
            <consortium name="The Broad Institute Genomics Platform"/>
            <consortium name="The Broad Institute Genome Sequencing Center for Infectious Disease"/>
            <person name="Wu L."/>
            <person name="Ma J."/>
        </authorList>
    </citation>
    <scope>NUCLEOTIDE SEQUENCE [LARGE SCALE GENOMIC DNA]</scope>
    <source>
        <strain evidence="3">JCM 6833</strain>
    </source>
</reference>
<feature type="domain" description="Cyclic nucleotide-binding" evidence="1">
    <location>
        <begin position="103"/>
        <end position="181"/>
    </location>
</feature>
<dbReference type="SMART" id="SM00100">
    <property type="entry name" value="cNMP"/>
    <property type="match status" value="1"/>
</dbReference>
<comment type="caution">
    <text evidence="2">The sequence shown here is derived from an EMBL/GenBank/DDBJ whole genome shotgun (WGS) entry which is preliminary data.</text>
</comment>
<proteinExistence type="predicted"/>